<comment type="caution">
    <text evidence="1">The sequence shown here is derived from an EMBL/GenBank/DDBJ whole genome shotgun (WGS) entry which is preliminary data.</text>
</comment>
<sequence>MSKQGGKQMKIKTNQRVVAVLALLLLAGYGGIDHMMYSGGISPNMYAGHDGSTGNARWHDRNISKS</sequence>
<gene>
    <name evidence="1" type="ORF">KD144_08385</name>
</gene>
<reference evidence="1" key="1">
    <citation type="submission" date="2021-04" db="EMBL/GenBank/DDBJ databases">
        <title>Genomic analysis of electroactive and textile dye degrading Bacillus circulans strain: DC10 isolated from constructed wetland-microbial fuel cells treating textile dye wastewaters.</title>
        <authorList>
            <person name="Patel D.U."/>
            <person name="Desai C.R."/>
        </authorList>
    </citation>
    <scope>NUCLEOTIDE SEQUENCE</scope>
    <source>
        <strain evidence="1">DC10</strain>
    </source>
</reference>
<organism evidence="1">
    <name type="scientific">Niallia circulans</name>
    <name type="common">Bacillus circulans</name>
    <dbReference type="NCBI Taxonomy" id="1397"/>
    <lineage>
        <taxon>Bacteria</taxon>
        <taxon>Bacillati</taxon>
        <taxon>Bacillota</taxon>
        <taxon>Bacilli</taxon>
        <taxon>Bacillales</taxon>
        <taxon>Bacillaceae</taxon>
        <taxon>Niallia</taxon>
    </lineage>
</organism>
<proteinExistence type="predicted"/>
<name>A0A941GG37_NIACI</name>
<dbReference type="OrthoDB" id="2927056at2"/>
<accession>A0A941GG37</accession>
<protein>
    <submittedName>
        <fullName evidence="1">Uncharacterized protein</fullName>
    </submittedName>
</protein>
<evidence type="ECO:0000313" key="1">
    <source>
        <dbReference type="EMBL" id="MBR8669557.1"/>
    </source>
</evidence>
<dbReference type="RefSeq" id="WP_142385654.1">
    <property type="nucleotide sequence ID" value="NZ_JAGTPX020000007.1"/>
</dbReference>
<dbReference type="AlphaFoldDB" id="A0A941GG37"/>
<dbReference type="EMBL" id="JAGTPX010000006">
    <property type="protein sequence ID" value="MBR8669557.1"/>
    <property type="molecule type" value="Genomic_DNA"/>
</dbReference>